<feature type="non-terminal residue" evidence="1">
    <location>
        <position position="285"/>
    </location>
</feature>
<name>X1T6W4_9ZZZZ</name>
<accession>X1T6W4</accession>
<sequence>EHNFYDTFFKEFSLVSSKSLFNDEIIETIRVLDIIFNQVKYYSLLLEYQDYFTLFKENGVIETNLSLNKFTENMQWIKNFSSLSPSYKINWPALNILSINCCIKFNPIIKRSEIVKFINELPFFVLLKESRNSFGFEIDGYFVIPQIYIDDIKIYLEKFRDYGYVLQIKLNILENAETSVNLNYFREYHDRKAIVNRNNKFYDSNYELNFSIAYAKEVVIHNLSLLDWLIIDRIRYVSQTGFNFERRAGALNLLKTDLINEIISQRKFITDLKTNLLIIHSSLKL</sequence>
<reference evidence="1" key="1">
    <citation type="journal article" date="2014" name="Front. Microbiol.">
        <title>High frequency of phylogenetically diverse reductive dehalogenase-homologous genes in deep subseafloor sedimentary metagenomes.</title>
        <authorList>
            <person name="Kawai M."/>
            <person name="Futagami T."/>
            <person name="Toyoda A."/>
            <person name="Takaki Y."/>
            <person name="Nishi S."/>
            <person name="Hori S."/>
            <person name="Arai W."/>
            <person name="Tsubouchi T."/>
            <person name="Morono Y."/>
            <person name="Uchiyama I."/>
            <person name="Ito T."/>
            <person name="Fujiyama A."/>
            <person name="Inagaki F."/>
            <person name="Takami H."/>
        </authorList>
    </citation>
    <scope>NUCLEOTIDE SEQUENCE</scope>
    <source>
        <strain evidence="1">Expedition CK06-06</strain>
    </source>
</reference>
<comment type="caution">
    <text evidence="1">The sequence shown here is derived from an EMBL/GenBank/DDBJ whole genome shotgun (WGS) entry which is preliminary data.</text>
</comment>
<feature type="non-terminal residue" evidence="1">
    <location>
        <position position="1"/>
    </location>
</feature>
<dbReference type="EMBL" id="BARW01015987">
    <property type="protein sequence ID" value="GAJ00984.1"/>
    <property type="molecule type" value="Genomic_DNA"/>
</dbReference>
<organism evidence="1">
    <name type="scientific">marine sediment metagenome</name>
    <dbReference type="NCBI Taxonomy" id="412755"/>
    <lineage>
        <taxon>unclassified sequences</taxon>
        <taxon>metagenomes</taxon>
        <taxon>ecological metagenomes</taxon>
    </lineage>
</organism>
<proteinExistence type="predicted"/>
<protein>
    <submittedName>
        <fullName evidence="1">Uncharacterized protein</fullName>
    </submittedName>
</protein>
<evidence type="ECO:0000313" key="1">
    <source>
        <dbReference type="EMBL" id="GAJ00984.1"/>
    </source>
</evidence>
<gene>
    <name evidence="1" type="ORF">S12H4_27938</name>
</gene>
<dbReference type="AlphaFoldDB" id="X1T6W4"/>